<gene>
    <name evidence="21" type="primary">TPHA0G01870</name>
    <name evidence="21" type="ordered locus">TPHA_0G01870</name>
</gene>
<dbReference type="EC" id="3.6.5.5" evidence="3"/>
<dbReference type="InterPro" id="IPR019762">
    <property type="entry name" value="Dynamin_GTPase_CS"/>
</dbReference>
<dbReference type="InterPro" id="IPR027417">
    <property type="entry name" value="P-loop_NTPase"/>
</dbReference>
<evidence type="ECO:0000256" key="4">
    <source>
        <dbReference type="ARBA" id="ARBA00022692"/>
    </source>
</evidence>
<dbReference type="GO" id="GO:0005741">
    <property type="term" value="C:mitochondrial outer membrane"/>
    <property type="evidence" value="ECO:0007669"/>
    <property type="project" value="EnsemblFungi"/>
</dbReference>
<dbReference type="HOGENOM" id="CLU_008640_0_1_1"/>
<dbReference type="GO" id="GO:1990626">
    <property type="term" value="P:mitochondrial outer membrane fusion"/>
    <property type="evidence" value="ECO:0007669"/>
    <property type="project" value="EnsemblFungi"/>
</dbReference>
<proteinExistence type="inferred from homology"/>
<keyword evidence="7" id="KW-0999">Mitochondrion inner membrane</keyword>
<dbReference type="GO" id="GO:0001786">
    <property type="term" value="F:phosphatidylserine binding"/>
    <property type="evidence" value="ECO:0007669"/>
    <property type="project" value="EnsemblFungi"/>
</dbReference>
<feature type="domain" description="GED" evidence="19">
    <location>
        <begin position="758"/>
        <end position="850"/>
    </location>
</feature>
<evidence type="ECO:0000313" key="22">
    <source>
        <dbReference type="Proteomes" id="UP000005666"/>
    </source>
</evidence>
<keyword evidence="15" id="KW-1015">Disulfide bond</keyword>
<evidence type="ECO:0000256" key="7">
    <source>
        <dbReference type="ARBA" id="ARBA00022792"/>
    </source>
</evidence>
<evidence type="ECO:0000256" key="2">
    <source>
        <dbReference type="ARBA" id="ARBA00004569"/>
    </source>
</evidence>
<dbReference type="PRINTS" id="PR00195">
    <property type="entry name" value="DYNAMIN"/>
</dbReference>
<comment type="catalytic activity">
    <reaction evidence="16">
        <text>GTP + H2O = GDP + phosphate + H(+)</text>
        <dbReference type="Rhea" id="RHEA:19669"/>
        <dbReference type="ChEBI" id="CHEBI:15377"/>
        <dbReference type="ChEBI" id="CHEBI:15378"/>
        <dbReference type="ChEBI" id="CHEBI:37565"/>
        <dbReference type="ChEBI" id="CHEBI:43474"/>
        <dbReference type="ChEBI" id="CHEBI:58189"/>
        <dbReference type="EC" id="3.6.5.5"/>
    </reaction>
</comment>
<dbReference type="GO" id="GO:0070300">
    <property type="term" value="F:phosphatidic acid binding"/>
    <property type="evidence" value="ECO:0007669"/>
    <property type="project" value="EnsemblFungi"/>
</dbReference>
<dbReference type="GeneID" id="11535928"/>
<feature type="region of interest" description="Disordered" evidence="18">
    <location>
        <begin position="124"/>
        <end position="146"/>
    </location>
</feature>
<evidence type="ECO:0000256" key="9">
    <source>
        <dbReference type="ARBA" id="ARBA00022842"/>
    </source>
</evidence>
<dbReference type="GO" id="GO:1990627">
    <property type="term" value="P:mitochondrial inner membrane fusion"/>
    <property type="evidence" value="ECO:0007669"/>
    <property type="project" value="EnsemblFungi"/>
</dbReference>
<dbReference type="SUPFAM" id="SSF52540">
    <property type="entry name" value="P-loop containing nucleoside triphosphate hydrolases"/>
    <property type="match status" value="1"/>
</dbReference>
<evidence type="ECO:0000256" key="14">
    <source>
        <dbReference type="ARBA" id="ARBA00023136"/>
    </source>
</evidence>
<comment type="similarity">
    <text evidence="17">Belongs to the TRAFAC class dynamin-like GTPase superfamily. Dynamin/Fzo/YdjA family.</text>
</comment>
<dbReference type="GO" id="GO:0097749">
    <property type="term" value="P:membrane tubulation"/>
    <property type="evidence" value="ECO:0007669"/>
    <property type="project" value="EnsemblFungi"/>
</dbReference>
<sequence length="862" mass="97798">MIPFLNRTTQKNSSLILNYSKCYRKLLSSQSILTNQLSSRNLITYGKRQSVLHNRSVYLVNSEVINVKRFVSTFVPKLITRVIKVPAYIGGLFAATGSYIAYKVEGLKENEYLSNLRDFFNDMLSNPDGSQNGNNNNNDNNTGSSVAMSTGIIASTQNDEDDSEDDDLLDEVDNTNDVMLNLTKQMIEIRSILNRIDTNSSHLTLPSIVVIGSQSSGKSSVLESIVGKQFLPKGSNMVTRRPIELTLVNTPNSKETTADFPSLRIYNLTDFQEVERLLVDANLSVPIRDAISEEPIQLTIKSPNVPDLSLVDLPGYIQIEAADQPIELKSKILKVCDNYLQAPNIILAISSADVDLANSSALMASKKVDPTGSRTIGVITKLDLVDTETAKAILNNKKYPLKMGYVGVITKSMNNKKSSLFEYSKSGKDKNLLSQSKQNATKQFERSYFAEHKDAFKNCQVSTKKLREKLIKILEISMSDALEPTSKLIQQSLDDTAYHFKVEFNDRQLTAKSYLLNNVDIFKLAIKQFQENFNRAEPTSILKADLDQNVLDFLATRYWKDENLSELSSNDISENEMLYWHKKLDLASSSLTKIGIGRKSTTLITNAILRELNNILDNSQLKNHDLIKDLVTDTAATVLNSKYYTTTDQVENCIKPFKYEIDIEERDWIISREHAVNLLKEELKQCNEKYQTIRNAIGSRKLQHVISYLQKHKPSDNKETLGMSKLLLERGAEAMFLEKRSKVLNFRLKLLRTKCNSTSEKDKCPEIFLDAVSDKLTSTAVLFLNVELLSDFFYNFPIELDRKLNLLTNEQIELFAKEDPKISRHIELQKRKELLELALSKIDSLLVFRKSYKGMAKRNYRD</sequence>
<keyword evidence="4" id="KW-0812">Transmembrane</keyword>
<evidence type="ECO:0000256" key="1">
    <source>
        <dbReference type="ARBA" id="ARBA00004273"/>
    </source>
</evidence>
<dbReference type="PANTHER" id="PTHR11566">
    <property type="entry name" value="DYNAMIN"/>
    <property type="match status" value="1"/>
</dbReference>
<evidence type="ECO:0000256" key="3">
    <source>
        <dbReference type="ARBA" id="ARBA00011980"/>
    </source>
</evidence>
<dbReference type="PROSITE" id="PS00410">
    <property type="entry name" value="G_DYNAMIN_1"/>
    <property type="match status" value="1"/>
</dbReference>
<evidence type="ECO:0000256" key="12">
    <source>
        <dbReference type="ARBA" id="ARBA00023128"/>
    </source>
</evidence>
<dbReference type="GO" id="GO:0031623">
    <property type="term" value="P:receptor internalization"/>
    <property type="evidence" value="ECO:0007669"/>
    <property type="project" value="TreeGrafter"/>
</dbReference>
<dbReference type="GO" id="GO:0000001">
    <property type="term" value="P:mitochondrion inheritance"/>
    <property type="evidence" value="ECO:0007669"/>
    <property type="project" value="EnsemblFungi"/>
</dbReference>
<dbReference type="InterPro" id="IPR022812">
    <property type="entry name" value="Dynamin"/>
</dbReference>
<evidence type="ECO:0000256" key="18">
    <source>
        <dbReference type="SAM" id="MobiDB-lite"/>
    </source>
</evidence>
<dbReference type="GO" id="GO:0008017">
    <property type="term" value="F:microtubule binding"/>
    <property type="evidence" value="ECO:0007669"/>
    <property type="project" value="TreeGrafter"/>
</dbReference>
<dbReference type="OMA" id="PLKMGYV"/>
<dbReference type="PANTHER" id="PTHR11566:SF212">
    <property type="entry name" value="DYNAMIN"/>
    <property type="match status" value="1"/>
</dbReference>
<evidence type="ECO:0000256" key="10">
    <source>
        <dbReference type="ARBA" id="ARBA00022946"/>
    </source>
</evidence>
<feature type="compositionally biased region" description="Low complexity" evidence="18">
    <location>
        <begin position="125"/>
        <end position="145"/>
    </location>
</feature>
<dbReference type="GO" id="GO:1901612">
    <property type="term" value="F:cardiolipin binding"/>
    <property type="evidence" value="ECO:0007669"/>
    <property type="project" value="EnsemblFungi"/>
</dbReference>
<dbReference type="STRING" id="1071381.G8BVU5"/>
<organism evidence="21 22">
    <name type="scientific">Tetrapisispora phaffii (strain ATCC 24235 / CBS 4417 / NBRC 1672 / NRRL Y-8282 / UCD 70-5)</name>
    <name type="common">Yeast</name>
    <name type="synonym">Fabospora phaffii</name>
    <dbReference type="NCBI Taxonomy" id="1071381"/>
    <lineage>
        <taxon>Eukaryota</taxon>
        <taxon>Fungi</taxon>
        <taxon>Dikarya</taxon>
        <taxon>Ascomycota</taxon>
        <taxon>Saccharomycotina</taxon>
        <taxon>Saccharomycetes</taxon>
        <taxon>Saccharomycetales</taxon>
        <taxon>Saccharomycetaceae</taxon>
        <taxon>Tetrapisispora</taxon>
    </lineage>
</organism>
<dbReference type="Proteomes" id="UP000005666">
    <property type="component" value="Chromosome 7"/>
</dbReference>
<keyword evidence="22" id="KW-1185">Reference proteome</keyword>
<dbReference type="AlphaFoldDB" id="G8BVU5"/>
<dbReference type="InterPro" id="IPR001401">
    <property type="entry name" value="Dynamin_GTPase"/>
</dbReference>
<dbReference type="GO" id="GO:0005874">
    <property type="term" value="C:microtubule"/>
    <property type="evidence" value="ECO:0007669"/>
    <property type="project" value="TreeGrafter"/>
</dbReference>
<name>G8BVU5_TETPH</name>
<keyword evidence="8" id="KW-0378">Hydrolase</keyword>
<reference evidence="21 22" key="1">
    <citation type="journal article" date="2011" name="Proc. Natl. Acad. Sci. U.S.A.">
        <title>Evolutionary erosion of yeast sex chromosomes by mating-type switching accidents.</title>
        <authorList>
            <person name="Gordon J.L."/>
            <person name="Armisen D."/>
            <person name="Proux-Wera E."/>
            <person name="Oheigeartaigh S.S."/>
            <person name="Byrne K.P."/>
            <person name="Wolfe K.H."/>
        </authorList>
    </citation>
    <scope>NUCLEOTIDE SEQUENCE [LARGE SCALE GENOMIC DNA]</scope>
    <source>
        <strain evidence="22">ATCC 24235 / CBS 4417 / NBRC 1672 / NRRL Y-8282 / UCD 70-5</strain>
    </source>
</reference>
<dbReference type="GO" id="GO:0097002">
    <property type="term" value="C:mitochondrial inner boundary membrane"/>
    <property type="evidence" value="ECO:0007669"/>
    <property type="project" value="EnsemblFungi"/>
</dbReference>
<dbReference type="OrthoDB" id="5061070at2759"/>
<dbReference type="KEGG" id="tpf:TPHA_0G01870"/>
<keyword evidence="9" id="KW-0460">Magnesium</keyword>
<accession>G8BVU5</accession>
<evidence type="ECO:0000256" key="17">
    <source>
        <dbReference type="RuleBase" id="RU003932"/>
    </source>
</evidence>
<evidence type="ECO:0000256" key="15">
    <source>
        <dbReference type="ARBA" id="ARBA00023157"/>
    </source>
</evidence>
<dbReference type="EMBL" id="HE612862">
    <property type="protein sequence ID" value="CCE64023.1"/>
    <property type="molecule type" value="Genomic_DNA"/>
</dbReference>
<evidence type="ECO:0000256" key="13">
    <source>
        <dbReference type="ARBA" id="ARBA00023134"/>
    </source>
</evidence>
<dbReference type="GO" id="GO:0005758">
    <property type="term" value="C:mitochondrial intermembrane space"/>
    <property type="evidence" value="ECO:0007669"/>
    <property type="project" value="UniProtKB-SubCell"/>
</dbReference>
<dbReference type="GO" id="GO:0015886">
    <property type="term" value="P:heme transport"/>
    <property type="evidence" value="ECO:0007669"/>
    <property type="project" value="EnsemblFungi"/>
</dbReference>
<dbReference type="GO" id="GO:0097753">
    <property type="term" value="P:membrane bending"/>
    <property type="evidence" value="ECO:0007669"/>
    <property type="project" value="EnsemblFungi"/>
</dbReference>
<keyword evidence="14" id="KW-0472">Membrane</keyword>
<keyword evidence="11" id="KW-1133">Transmembrane helix</keyword>
<keyword evidence="13 17" id="KW-0342">GTP-binding</keyword>
<dbReference type="InterPro" id="IPR045063">
    <property type="entry name" value="Dynamin_N"/>
</dbReference>
<dbReference type="Pfam" id="PF00350">
    <property type="entry name" value="Dynamin_N"/>
    <property type="match status" value="1"/>
</dbReference>
<evidence type="ECO:0000313" key="21">
    <source>
        <dbReference type="EMBL" id="CCE64023.1"/>
    </source>
</evidence>
<evidence type="ECO:0000259" key="20">
    <source>
        <dbReference type="PROSITE" id="PS51718"/>
    </source>
</evidence>
<evidence type="ECO:0000256" key="5">
    <source>
        <dbReference type="ARBA" id="ARBA00022723"/>
    </source>
</evidence>
<dbReference type="PROSITE" id="PS51718">
    <property type="entry name" value="G_DYNAMIN_2"/>
    <property type="match status" value="1"/>
</dbReference>
<evidence type="ECO:0000256" key="11">
    <source>
        <dbReference type="ARBA" id="ARBA00022989"/>
    </source>
</evidence>
<evidence type="ECO:0000256" key="6">
    <source>
        <dbReference type="ARBA" id="ARBA00022741"/>
    </source>
</evidence>
<feature type="domain" description="Dynamin-type G" evidence="20">
    <location>
        <begin position="202"/>
        <end position="483"/>
    </location>
</feature>
<comment type="subcellular location">
    <subcellularLocation>
        <location evidence="1">Mitochondrion inner membrane</location>
    </subcellularLocation>
    <subcellularLocation>
        <location evidence="2">Mitochondrion intermembrane space</location>
    </subcellularLocation>
</comment>
<evidence type="ECO:0000256" key="16">
    <source>
        <dbReference type="ARBA" id="ARBA00048040"/>
    </source>
</evidence>
<dbReference type="InterPro" id="IPR056495">
    <property type="entry name" value="LIS_MGM1"/>
</dbReference>
<keyword evidence="6 17" id="KW-0547">Nucleotide-binding</keyword>
<keyword evidence="12" id="KW-0496">Mitochondrion</keyword>
<dbReference type="GO" id="GO:0140523">
    <property type="term" value="F:GTPase-dependent fusogenic activity"/>
    <property type="evidence" value="ECO:0007669"/>
    <property type="project" value="EnsemblFungi"/>
</dbReference>
<dbReference type="eggNOG" id="KOG0446">
    <property type="taxonomic scope" value="Eukaryota"/>
</dbReference>
<dbReference type="PROSITE" id="PS51388">
    <property type="entry name" value="GED"/>
    <property type="match status" value="1"/>
</dbReference>
<dbReference type="Pfam" id="PF24550">
    <property type="entry name" value="LIS_MGM1"/>
    <property type="match status" value="1"/>
</dbReference>
<dbReference type="GO" id="GO:0180020">
    <property type="term" value="F:membrane bending activity"/>
    <property type="evidence" value="ECO:0007669"/>
    <property type="project" value="EnsemblFungi"/>
</dbReference>
<dbReference type="GO" id="GO:0046872">
    <property type="term" value="F:metal ion binding"/>
    <property type="evidence" value="ECO:0007669"/>
    <property type="project" value="UniProtKB-KW"/>
</dbReference>
<dbReference type="GO" id="GO:0080025">
    <property type="term" value="F:phosphatidylinositol-3,5-bisphosphate binding"/>
    <property type="evidence" value="ECO:0007669"/>
    <property type="project" value="EnsemblFungi"/>
</dbReference>
<dbReference type="GO" id="GO:0042407">
    <property type="term" value="P:cristae formation"/>
    <property type="evidence" value="ECO:0007669"/>
    <property type="project" value="EnsemblFungi"/>
</dbReference>
<dbReference type="InterPro" id="IPR020850">
    <property type="entry name" value="GED_dom"/>
</dbReference>
<dbReference type="GO" id="GO:0005525">
    <property type="term" value="F:GTP binding"/>
    <property type="evidence" value="ECO:0007669"/>
    <property type="project" value="UniProtKB-KW"/>
</dbReference>
<evidence type="ECO:0000256" key="8">
    <source>
        <dbReference type="ARBA" id="ARBA00022801"/>
    </source>
</evidence>
<protein>
    <recommendedName>
        <fullName evidence="3">dynamin GTPase</fullName>
        <ecNumber evidence="3">3.6.5.5</ecNumber>
    </recommendedName>
</protein>
<dbReference type="InterPro" id="IPR030381">
    <property type="entry name" value="G_DYNAMIN_dom"/>
</dbReference>
<dbReference type="GO" id="GO:0005886">
    <property type="term" value="C:plasma membrane"/>
    <property type="evidence" value="ECO:0007669"/>
    <property type="project" value="TreeGrafter"/>
</dbReference>
<keyword evidence="5" id="KW-0479">Metal-binding</keyword>
<evidence type="ECO:0000259" key="19">
    <source>
        <dbReference type="PROSITE" id="PS51388"/>
    </source>
</evidence>
<keyword evidence="10" id="KW-0809">Transit peptide</keyword>
<dbReference type="CDD" id="cd08771">
    <property type="entry name" value="DLP_1"/>
    <property type="match status" value="1"/>
</dbReference>
<dbReference type="RefSeq" id="XP_003686457.1">
    <property type="nucleotide sequence ID" value="XM_003686409.1"/>
</dbReference>
<dbReference type="Gene3D" id="3.40.50.300">
    <property type="entry name" value="P-loop containing nucleotide triphosphate hydrolases"/>
    <property type="match status" value="1"/>
</dbReference>
<dbReference type="GO" id="GO:0030061">
    <property type="term" value="C:mitochondrial crista"/>
    <property type="evidence" value="ECO:0007669"/>
    <property type="project" value="EnsemblFungi"/>
</dbReference>
<dbReference type="SMART" id="SM00053">
    <property type="entry name" value="DYNc"/>
    <property type="match status" value="1"/>
</dbReference>
<dbReference type="FunFam" id="3.40.50.300:FF:000741">
    <property type="entry name" value="Putative mitochondrial dynamin GTPase"/>
    <property type="match status" value="1"/>
</dbReference>